<proteinExistence type="predicted"/>
<accession>A0A226EYC2</accession>
<keyword evidence="2" id="KW-0812">Transmembrane</keyword>
<sequence>MGSLTETEQSFIHLRNEEKVEIREKTRLHSAGFSKSISRSSLLRLKEEFRQDLTEPSHKMGKPGISSPSSTTEETALLQPTKHSSKPATRISITLLNSNPDSILAAEIIATRGRIPVALKCPSCSNVVEATQIEKVRNVELAFKLQKRCGALFGGMVIITWIVYGLDYLFTSAPLATEEEWWTFVKTSLLYQTFVIGCGALYLTIYYFSNCSKYRDVVHYCSVCEFRLGRNNGLDDYKKDKCWPRFMQIT</sequence>
<evidence type="ECO:0000256" key="2">
    <source>
        <dbReference type="SAM" id="Phobius"/>
    </source>
</evidence>
<name>A0A226EYC2_FOLCA</name>
<dbReference type="EMBL" id="LNIX01000001">
    <property type="protein sequence ID" value="OXA62612.1"/>
    <property type="molecule type" value="Genomic_DNA"/>
</dbReference>
<keyword evidence="2" id="KW-1133">Transmembrane helix</keyword>
<comment type="caution">
    <text evidence="3">The sequence shown here is derived from an EMBL/GenBank/DDBJ whole genome shotgun (WGS) entry which is preliminary data.</text>
</comment>
<dbReference type="AlphaFoldDB" id="A0A226EYC2"/>
<evidence type="ECO:0000313" key="3">
    <source>
        <dbReference type="EMBL" id="OXA62612.1"/>
    </source>
</evidence>
<feature type="transmembrane region" description="Helical" evidence="2">
    <location>
        <begin position="151"/>
        <end position="170"/>
    </location>
</feature>
<feature type="transmembrane region" description="Helical" evidence="2">
    <location>
        <begin position="190"/>
        <end position="208"/>
    </location>
</feature>
<dbReference type="Proteomes" id="UP000198287">
    <property type="component" value="Unassembled WGS sequence"/>
</dbReference>
<evidence type="ECO:0000313" key="4">
    <source>
        <dbReference type="Proteomes" id="UP000198287"/>
    </source>
</evidence>
<gene>
    <name evidence="3" type="ORF">Fcan01_01285</name>
</gene>
<keyword evidence="4" id="KW-1185">Reference proteome</keyword>
<organism evidence="3 4">
    <name type="scientific">Folsomia candida</name>
    <name type="common">Springtail</name>
    <dbReference type="NCBI Taxonomy" id="158441"/>
    <lineage>
        <taxon>Eukaryota</taxon>
        <taxon>Metazoa</taxon>
        <taxon>Ecdysozoa</taxon>
        <taxon>Arthropoda</taxon>
        <taxon>Hexapoda</taxon>
        <taxon>Collembola</taxon>
        <taxon>Entomobryomorpha</taxon>
        <taxon>Isotomoidea</taxon>
        <taxon>Isotomidae</taxon>
        <taxon>Proisotominae</taxon>
        <taxon>Folsomia</taxon>
    </lineage>
</organism>
<keyword evidence="2" id="KW-0472">Membrane</keyword>
<reference evidence="3 4" key="1">
    <citation type="submission" date="2015-12" db="EMBL/GenBank/DDBJ databases">
        <title>The genome of Folsomia candida.</title>
        <authorList>
            <person name="Faddeeva A."/>
            <person name="Derks M.F."/>
            <person name="Anvar Y."/>
            <person name="Smit S."/>
            <person name="Van Straalen N."/>
            <person name="Roelofs D."/>
        </authorList>
    </citation>
    <scope>NUCLEOTIDE SEQUENCE [LARGE SCALE GENOMIC DNA]</scope>
    <source>
        <strain evidence="3 4">VU population</strain>
        <tissue evidence="3">Whole body</tissue>
    </source>
</reference>
<evidence type="ECO:0000256" key="1">
    <source>
        <dbReference type="SAM" id="MobiDB-lite"/>
    </source>
</evidence>
<feature type="region of interest" description="Disordered" evidence="1">
    <location>
        <begin position="52"/>
        <end position="85"/>
    </location>
</feature>
<protein>
    <submittedName>
        <fullName evidence="3">Uncharacterized protein</fullName>
    </submittedName>
</protein>